<gene>
    <name evidence="1" type="ORF">METZ01_LOCUS215866</name>
</gene>
<sequence length="35" mass="3884">MNFRNFGETRSSVSEIGLGCWQLGGDWGDVDDYTA</sequence>
<evidence type="ECO:0008006" key="2">
    <source>
        <dbReference type="Google" id="ProtNLM"/>
    </source>
</evidence>
<proteinExistence type="predicted"/>
<organism evidence="1">
    <name type="scientific">marine metagenome</name>
    <dbReference type="NCBI Taxonomy" id="408172"/>
    <lineage>
        <taxon>unclassified sequences</taxon>
        <taxon>metagenomes</taxon>
        <taxon>ecological metagenomes</taxon>
    </lineage>
</organism>
<reference evidence="1" key="1">
    <citation type="submission" date="2018-05" db="EMBL/GenBank/DDBJ databases">
        <authorList>
            <person name="Lanie J.A."/>
            <person name="Ng W.-L."/>
            <person name="Kazmierczak K.M."/>
            <person name="Andrzejewski T.M."/>
            <person name="Davidsen T.M."/>
            <person name="Wayne K.J."/>
            <person name="Tettelin H."/>
            <person name="Glass J.I."/>
            <person name="Rusch D."/>
            <person name="Podicherti R."/>
            <person name="Tsui H.-C.T."/>
            <person name="Winkler M.E."/>
        </authorList>
    </citation>
    <scope>NUCLEOTIDE SEQUENCE</scope>
</reference>
<dbReference type="EMBL" id="UINC01050262">
    <property type="protein sequence ID" value="SVB63012.1"/>
    <property type="molecule type" value="Genomic_DNA"/>
</dbReference>
<dbReference type="Gene3D" id="3.20.20.100">
    <property type="entry name" value="NADP-dependent oxidoreductase domain"/>
    <property type="match status" value="1"/>
</dbReference>
<dbReference type="InterPro" id="IPR036812">
    <property type="entry name" value="NAD(P)_OxRdtase_dom_sf"/>
</dbReference>
<protein>
    <recommendedName>
        <fullName evidence="2">NADP-dependent oxidoreductase domain-containing protein</fullName>
    </recommendedName>
</protein>
<accession>A0A382FK54</accession>
<name>A0A382FK54_9ZZZZ</name>
<evidence type="ECO:0000313" key="1">
    <source>
        <dbReference type="EMBL" id="SVB63012.1"/>
    </source>
</evidence>
<dbReference type="AlphaFoldDB" id="A0A382FK54"/>
<feature type="non-terminal residue" evidence="1">
    <location>
        <position position="35"/>
    </location>
</feature>
<dbReference type="SUPFAM" id="SSF51430">
    <property type="entry name" value="NAD(P)-linked oxidoreductase"/>
    <property type="match status" value="1"/>
</dbReference>